<dbReference type="GO" id="GO:0005886">
    <property type="term" value="C:plasma membrane"/>
    <property type="evidence" value="ECO:0007669"/>
    <property type="project" value="UniProtKB-SubCell"/>
</dbReference>
<organism evidence="11 12">
    <name type="scientific">Zooshikella ganghwensis</name>
    <dbReference type="NCBI Taxonomy" id="202772"/>
    <lineage>
        <taxon>Bacteria</taxon>
        <taxon>Pseudomonadati</taxon>
        <taxon>Pseudomonadota</taxon>
        <taxon>Gammaproteobacteria</taxon>
        <taxon>Oceanospirillales</taxon>
        <taxon>Zooshikellaceae</taxon>
        <taxon>Zooshikella</taxon>
    </lineage>
</organism>
<comment type="subunit">
    <text evidence="9">The complex comprises the extracytoplasmic solute receptor protein and the two transmembrane proteins.</text>
</comment>
<evidence type="ECO:0000256" key="1">
    <source>
        <dbReference type="ARBA" id="ARBA00004429"/>
    </source>
</evidence>
<evidence type="ECO:0000256" key="7">
    <source>
        <dbReference type="ARBA" id="ARBA00023136"/>
    </source>
</evidence>
<dbReference type="PANTHER" id="PTHR35011:SF4">
    <property type="entry name" value="SLL1102 PROTEIN"/>
    <property type="match status" value="1"/>
</dbReference>
<evidence type="ECO:0000256" key="2">
    <source>
        <dbReference type="ARBA" id="ARBA00022448"/>
    </source>
</evidence>
<dbReference type="InterPro" id="IPR055348">
    <property type="entry name" value="DctQ"/>
</dbReference>
<evidence type="ECO:0000259" key="10">
    <source>
        <dbReference type="Pfam" id="PF04290"/>
    </source>
</evidence>
<dbReference type="AlphaFoldDB" id="A0A4P9VUW6"/>
<evidence type="ECO:0000256" key="8">
    <source>
        <dbReference type="ARBA" id="ARBA00038436"/>
    </source>
</evidence>
<proteinExistence type="inferred from homology"/>
<keyword evidence="12" id="KW-1185">Reference proteome</keyword>
<comment type="caution">
    <text evidence="11">The sequence shown here is derived from an EMBL/GenBank/DDBJ whole genome shotgun (WGS) entry which is preliminary data.</text>
</comment>
<dbReference type="InterPro" id="IPR007387">
    <property type="entry name" value="TRAP_DctQ"/>
</dbReference>
<protein>
    <recommendedName>
        <fullName evidence="9">TRAP transporter small permease protein</fullName>
    </recommendedName>
</protein>
<dbReference type="EMBL" id="NDXW01000001">
    <property type="protein sequence ID" value="RDH46142.1"/>
    <property type="molecule type" value="Genomic_DNA"/>
</dbReference>
<reference evidence="11 12" key="1">
    <citation type="submission" date="2017-04" db="EMBL/GenBank/DDBJ databases">
        <title>Draft genome sequence of Zooshikella ganghwensis VG4 isolated from Red Sea sediments.</title>
        <authorList>
            <person name="Rehman Z."/>
            <person name="Alam I."/>
            <person name="Kamau A."/>
            <person name="Bajic V."/>
            <person name="Leiknes T."/>
        </authorList>
    </citation>
    <scope>NUCLEOTIDE SEQUENCE [LARGE SCALE GENOMIC DNA]</scope>
    <source>
        <strain evidence="11 12">VG4</strain>
    </source>
</reference>
<feature type="transmembrane region" description="Helical" evidence="9">
    <location>
        <begin position="157"/>
        <end position="177"/>
    </location>
</feature>
<feature type="transmembrane region" description="Helical" evidence="9">
    <location>
        <begin position="46"/>
        <end position="66"/>
    </location>
</feature>
<comment type="subcellular location">
    <subcellularLocation>
        <location evidence="1 9">Cell inner membrane</location>
        <topology evidence="1 9">Multi-pass membrane protein</topology>
    </subcellularLocation>
</comment>
<feature type="domain" description="Tripartite ATP-independent periplasmic transporters DctQ component" evidence="10">
    <location>
        <begin position="54"/>
        <end position="187"/>
    </location>
</feature>
<keyword evidence="7 9" id="KW-0472">Membrane</keyword>
<evidence type="ECO:0000256" key="6">
    <source>
        <dbReference type="ARBA" id="ARBA00022989"/>
    </source>
</evidence>
<comment type="similarity">
    <text evidence="8 9">Belongs to the TRAP transporter small permease family.</text>
</comment>
<evidence type="ECO:0000256" key="3">
    <source>
        <dbReference type="ARBA" id="ARBA00022475"/>
    </source>
</evidence>
<accession>A0A4P9VUW6</accession>
<evidence type="ECO:0000256" key="9">
    <source>
        <dbReference type="RuleBase" id="RU369079"/>
    </source>
</evidence>
<dbReference type="Proteomes" id="UP000257039">
    <property type="component" value="Unassembled WGS sequence"/>
</dbReference>
<keyword evidence="6 9" id="KW-1133">Transmembrane helix</keyword>
<dbReference type="GO" id="GO:0022857">
    <property type="term" value="F:transmembrane transporter activity"/>
    <property type="evidence" value="ECO:0007669"/>
    <property type="project" value="UniProtKB-UniRule"/>
</dbReference>
<keyword evidence="5 9" id="KW-0812">Transmembrane</keyword>
<gene>
    <name evidence="11" type="ORF">B9G39_23325</name>
</gene>
<keyword evidence="3" id="KW-1003">Cell membrane</keyword>
<keyword evidence="2 9" id="KW-0813">Transport</keyword>
<sequence>MTKNNNHTNNNPFVQPHHNTQFNRALIVIHKITIQVDQLTENIGRFVSWFTLLLMFAVFLVVLLRYVFNIGSIALQESAHYIHAFIFLTASGYALKHNAHVRVDILYRKMSTKRKALIDALGTLFLLLPVCFFIAIISWDYVTRSWLITESSSEPGGIPGVFLLKTFILIMCAVLILQGCAELFRSILILNNAWNHQQKKGVNV</sequence>
<evidence type="ECO:0000313" key="12">
    <source>
        <dbReference type="Proteomes" id="UP000257039"/>
    </source>
</evidence>
<evidence type="ECO:0000313" key="11">
    <source>
        <dbReference type="EMBL" id="RDH46142.1"/>
    </source>
</evidence>
<dbReference type="RefSeq" id="WP_094788952.1">
    <property type="nucleotide sequence ID" value="NZ_NDXW01000001.1"/>
</dbReference>
<comment type="function">
    <text evidence="9">Part of the tripartite ATP-independent periplasmic (TRAP) transport system.</text>
</comment>
<keyword evidence="4 9" id="KW-0997">Cell inner membrane</keyword>
<dbReference type="Pfam" id="PF04290">
    <property type="entry name" value="DctQ"/>
    <property type="match status" value="1"/>
</dbReference>
<evidence type="ECO:0000256" key="5">
    <source>
        <dbReference type="ARBA" id="ARBA00022692"/>
    </source>
</evidence>
<dbReference type="PANTHER" id="PTHR35011">
    <property type="entry name" value="2,3-DIKETO-L-GULONATE TRAP TRANSPORTER SMALL PERMEASE PROTEIN YIAM"/>
    <property type="match status" value="1"/>
</dbReference>
<feature type="transmembrane region" description="Helical" evidence="9">
    <location>
        <begin position="78"/>
        <end position="95"/>
    </location>
</feature>
<name>A0A4P9VUW6_9GAMM</name>
<evidence type="ECO:0000256" key="4">
    <source>
        <dbReference type="ARBA" id="ARBA00022519"/>
    </source>
</evidence>
<feature type="transmembrane region" description="Helical" evidence="9">
    <location>
        <begin position="116"/>
        <end position="137"/>
    </location>
</feature>